<reference evidence="2 3" key="1">
    <citation type="journal article" date="2016" name="Plant Pathol.">
        <title>Genetic characterization of strains named as Xanthomonas axonopodis pv. dieffenbachiae leads to a taxonomic revision of the X. axonopodis species complex.</title>
        <authorList>
            <person name="Constantin E.C."/>
            <person name="Cleenwerck I."/>
            <person name="Maes M."/>
            <person name="Baeyen S."/>
            <person name="Van Malderghem C."/>
            <person name="De Vos P."/>
            <person name="Cottyn B."/>
        </authorList>
    </citation>
    <scope>NUCLEOTIDE SEQUENCE [LARGE SCALE GENOMIC DNA]</scope>
    <source>
        <strain evidence="3">LMG9055</strain>
    </source>
</reference>
<dbReference type="EMBL" id="JPUO02000164">
    <property type="protein sequence ID" value="OQP78965.1"/>
    <property type="molecule type" value="Genomic_DNA"/>
</dbReference>
<comment type="caution">
    <text evidence="2">The sequence shown here is derived from an EMBL/GenBank/DDBJ whole genome shotgun (WGS) entry which is preliminary data.</text>
</comment>
<sequence length="102" mass="11657">MADVQTQRADMRLLDDLIAQWPRSLWRAADRQGVNQLAFPSKLPPWLDAAVKRLPAGHPRGRRDTPSTRLKDVQRAEAALSPGWRTKRAEFLLDQVPQQRGH</sequence>
<proteinExistence type="predicted"/>
<evidence type="ECO:0000256" key="1">
    <source>
        <dbReference type="SAM" id="MobiDB-lite"/>
    </source>
</evidence>
<name>A0A1V9H7T0_9XANT</name>
<organism evidence="2 3">
    <name type="scientific">Xanthomonas phaseoli pv. syngonii LMG 9055</name>
    <dbReference type="NCBI Taxonomy" id="1437878"/>
    <lineage>
        <taxon>Bacteria</taxon>
        <taxon>Pseudomonadati</taxon>
        <taxon>Pseudomonadota</taxon>
        <taxon>Gammaproteobacteria</taxon>
        <taxon>Lysobacterales</taxon>
        <taxon>Lysobacteraceae</taxon>
        <taxon>Xanthomonas</taxon>
    </lineage>
</organism>
<dbReference type="Proteomes" id="UP000050343">
    <property type="component" value="Unassembled WGS sequence"/>
</dbReference>
<evidence type="ECO:0000313" key="3">
    <source>
        <dbReference type="Proteomes" id="UP000050343"/>
    </source>
</evidence>
<feature type="compositionally biased region" description="Basic and acidic residues" evidence="1">
    <location>
        <begin position="62"/>
        <end position="75"/>
    </location>
</feature>
<reference evidence="2 3" key="2">
    <citation type="journal article" date="2017" name="Plant Pathol.">
        <title>Pathogenicity and virulence gene content of Xanthomonas strains infecting Araceae, formerly known as Xanthomonas axonopodis pv. dieffenbachiae.</title>
        <authorList>
            <person name="Constantin E.C."/>
            <person name="Haegeman A."/>
            <person name="Van Vaerenbergh J."/>
            <person name="Baeyen S."/>
            <person name="Van Malderghem C."/>
            <person name="Maes M."/>
            <person name="Cottyn B."/>
        </authorList>
    </citation>
    <scope>NUCLEOTIDE SEQUENCE [LARGE SCALE GENOMIC DNA]</scope>
    <source>
        <strain evidence="3">LMG9055</strain>
    </source>
</reference>
<accession>A0A1V9H7T0</accession>
<feature type="region of interest" description="Disordered" evidence="1">
    <location>
        <begin position="54"/>
        <end position="77"/>
    </location>
</feature>
<dbReference type="AlphaFoldDB" id="A0A1V9H7T0"/>
<evidence type="ECO:0000313" key="2">
    <source>
        <dbReference type="EMBL" id="OQP78965.1"/>
    </source>
</evidence>
<protein>
    <submittedName>
        <fullName evidence="2">Uncharacterized protein</fullName>
    </submittedName>
</protein>
<gene>
    <name evidence="2" type="ORF">IA54_005960</name>
</gene>